<proteinExistence type="predicted"/>
<dbReference type="EMBL" id="MT144602">
    <property type="protein sequence ID" value="QJH94552.1"/>
    <property type="molecule type" value="Genomic_DNA"/>
</dbReference>
<reference evidence="2" key="1">
    <citation type="submission" date="2020-03" db="EMBL/GenBank/DDBJ databases">
        <title>The deep terrestrial virosphere.</title>
        <authorList>
            <person name="Holmfeldt K."/>
            <person name="Nilsson E."/>
            <person name="Simone D."/>
            <person name="Lopez-Fernandez M."/>
            <person name="Wu X."/>
            <person name="de Brujin I."/>
            <person name="Lundin D."/>
            <person name="Andersson A."/>
            <person name="Bertilsson S."/>
            <person name="Dopson M."/>
        </authorList>
    </citation>
    <scope>NUCLEOTIDE SEQUENCE</scope>
    <source>
        <strain evidence="2">TM448A00446</strain>
        <strain evidence="3">TM448B00242</strain>
    </source>
</reference>
<dbReference type="AlphaFoldDB" id="A0A6H1ZG39"/>
<dbReference type="EMBL" id="MT144013">
    <property type="protein sequence ID" value="QJA46498.1"/>
    <property type="molecule type" value="Genomic_DNA"/>
</dbReference>
<sequence>MAKDINVTGVKIFTSHPKISSYAAPTADAEYAPKKYVDDSIPLGHLLGDASETEGPGTAPDVTIAGGDFAYGLGTMSGQTLTMARDLYCRNLTINSGYTLKPNGFKIFCTGTLLNNGTIERWGNAGSAGAVGEAEGGGGLGGAGGTALAAGTLPGALAGVVGQEGGQTYGADNGGAAVAGINGVAVTHSILSGTAKVGGTAGGGGGNAAAGVPGASANPGTAGSITSVDENANFHDLHGLLYKGLEQDAATLYFVTLASSNGGAAGGGGGANTDPGTLGPNGGGGGGGGGNAGLIMILCKTFTNNATITTNGGAGGIGGAGGAGGASGGGGGGGGGAGGNGGYVLIVYDSKTASGTIVANGGAAGAGGAGGTGNDAGVNGGAGQAGLAGTVLEIEIN</sequence>
<evidence type="ECO:0000313" key="3">
    <source>
        <dbReference type="EMBL" id="QJH94552.1"/>
    </source>
</evidence>
<evidence type="ECO:0000256" key="1">
    <source>
        <dbReference type="SAM" id="MobiDB-lite"/>
    </source>
</evidence>
<gene>
    <name evidence="2" type="ORF">TM448A00446_0005</name>
    <name evidence="3" type="ORF">TM448B00242_0026</name>
</gene>
<evidence type="ECO:0000313" key="2">
    <source>
        <dbReference type="EMBL" id="QJA46498.1"/>
    </source>
</evidence>
<feature type="region of interest" description="Disordered" evidence="1">
    <location>
        <begin position="265"/>
        <end position="284"/>
    </location>
</feature>
<protein>
    <submittedName>
        <fullName evidence="2">Uncharacterized protein</fullName>
    </submittedName>
</protein>
<organism evidence="2">
    <name type="scientific">viral metagenome</name>
    <dbReference type="NCBI Taxonomy" id="1070528"/>
    <lineage>
        <taxon>unclassified sequences</taxon>
        <taxon>metagenomes</taxon>
        <taxon>organismal metagenomes</taxon>
    </lineage>
</organism>
<name>A0A6H1ZG39_9ZZZZ</name>
<accession>A0A6H1ZG39</accession>